<dbReference type="InterPro" id="IPR012337">
    <property type="entry name" value="RNaseH-like_sf"/>
</dbReference>
<evidence type="ECO:0000256" key="2">
    <source>
        <dbReference type="ARBA" id="ARBA00022517"/>
    </source>
</evidence>
<evidence type="ECO:0000256" key="3">
    <source>
        <dbReference type="ARBA" id="ARBA00022722"/>
    </source>
</evidence>
<dbReference type="InterPro" id="IPR005227">
    <property type="entry name" value="YqgF"/>
</dbReference>
<dbReference type="Proteomes" id="UP000318017">
    <property type="component" value="Chromosome"/>
</dbReference>
<dbReference type="PANTHER" id="PTHR33317">
    <property type="entry name" value="POLYNUCLEOTIDYL TRANSFERASE, RIBONUCLEASE H-LIKE SUPERFAMILY PROTEIN"/>
    <property type="match status" value="1"/>
</dbReference>
<dbReference type="HAMAP" id="MF_00651">
    <property type="entry name" value="Nuclease_YqgF"/>
    <property type="match status" value="1"/>
</dbReference>
<keyword evidence="2 5" id="KW-0690">Ribosome biogenesis</keyword>
<dbReference type="SMART" id="SM00732">
    <property type="entry name" value="YqgFc"/>
    <property type="match status" value="1"/>
</dbReference>
<evidence type="ECO:0000313" key="8">
    <source>
        <dbReference type="Proteomes" id="UP000318017"/>
    </source>
</evidence>
<dbReference type="Pfam" id="PF03652">
    <property type="entry name" value="RuvX"/>
    <property type="match status" value="1"/>
</dbReference>
<dbReference type="GO" id="GO:0016788">
    <property type="term" value="F:hydrolase activity, acting on ester bonds"/>
    <property type="evidence" value="ECO:0007669"/>
    <property type="project" value="UniProtKB-UniRule"/>
</dbReference>
<evidence type="ECO:0000256" key="4">
    <source>
        <dbReference type="ARBA" id="ARBA00022801"/>
    </source>
</evidence>
<feature type="domain" description="YqgF/RNase H-like" evidence="6">
    <location>
        <begin position="59"/>
        <end position="159"/>
    </location>
</feature>
<proteinExistence type="inferred from homology"/>
<comment type="function">
    <text evidence="5">Could be a nuclease involved in processing of the 5'-end of pre-16S rRNA.</text>
</comment>
<dbReference type="GO" id="GO:0000967">
    <property type="term" value="P:rRNA 5'-end processing"/>
    <property type="evidence" value="ECO:0007669"/>
    <property type="project" value="UniProtKB-UniRule"/>
</dbReference>
<gene>
    <name evidence="7" type="primary">yrrK</name>
    <name evidence="7" type="ORF">Q31a_20620</name>
</gene>
<dbReference type="GO" id="GO:0005829">
    <property type="term" value="C:cytosol"/>
    <property type="evidence" value="ECO:0007669"/>
    <property type="project" value="TreeGrafter"/>
</dbReference>
<keyword evidence="8" id="KW-1185">Reference proteome</keyword>
<dbReference type="InterPro" id="IPR006641">
    <property type="entry name" value="YqgF/RNaseH-like_dom"/>
</dbReference>
<reference evidence="7 8" key="1">
    <citation type="submission" date="2019-02" db="EMBL/GenBank/DDBJ databases">
        <title>Deep-cultivation of Planctomycetes and their phenomic and genomic characterization uncovers novel biology.</title>
        <authorList>
            <person name="Wiegand S."/>
            <person name="Jogler M."/>
            <person name="Boedeker C."/>
            <person name="Pinto D."/>
            <person name="Vollmers J."/>
            <person name="Rivas-Marin E."/>
            <person name="Kohn T."/>
            <person name="Peeters S.H."/>
            <person name="Heuer A."/>
            <person name="Rast P."/>
            <person name="Oberbeckmann S."/>
            <person name="Bunk B."/>
            <person name="Jeske O."/>
            <person name="Meyerdierks A."/>
            <person name="Storesund J.E."/>
            <person name="Kallscheuer N."/>
            <person name="Luecker S."/>
            <person name="Lage O.M."/>
            <person name="Pohl T."/>
            <person name="Merkel B.J."/>
            <person name="Hornburger P."/>
            <person name="Mueller R.-W."/>
            <person name="Bruemmer F."/>
            <person name="Labrenz M."/>
            <person name="Spormann A.M."/>
            <person name="Op den Camp H."/>
            <person name="Overmann J."/>
            <person name="Amann R."/>
            <person name="Jetten M.S.M."/>
            <person name="Mascher T."/>
            <person name="Medema M.H."/>
            <person name="Devos D.P."/>
            <person name="Kaster A.-K."/>
            <person name="Ovreas L."/>
            <person name="Rohde M."/>
            <person name="Galperin M.Y."/>
            <person name="Jogler C."/>
        </authorList>
    </citation>
    <scope>NUCLEOTIDE SEQUENCE [LARGE SCALE GENOMIC DNA]</scope>
    <source>
        <strain evidence="7 8">Q31a</strain>
    </source>
</reference>
<dbReference type="KEGG" id="ahel:Q31a_20620"/>
<dbReference type="OrthoDB" id="9790539at2"/>
<evidence type="ECO:0000259" key="6">
    <source>
        <dbReference type="SMART" id="SM00732"/>
    </source>
</evidence>
<dbReference type="CDD" id="cd16964">
    <property type="entry name" value="YqgF"/>
    <property type="match status" value="1"/>
</dbReference>
<organism evidence="7 8">
    <name type="scientific">Aureliella helgolandensis</name>
    <dbReference type="NCBI Taxonomy" id="2527968"/>
    <lineage>
        <taxon>Bacteria</taxon>
        <taxon>Pseudomonadati</taxon>
        <taxon>Planctomycetota</taxon>
        <taxon>Planctomycetia</taxon>
        <taxon>Pirellulales</taxon>
        <taxon>Pirellulaceae</taxon>
        <taxon>Aureliella</taxon>
    </lineage>
</organism>
<dbReference type="NCBIfam" id="TIGR00250">
    <property type="entry name" value="RNAse_H_YqgF"/>
    <property type="match status" value="1"/>
</dbReference>
<name>A0A518G580_9BACT</name>
<dbReference type="AlphaFoldDB" id="A0A518G580"/>
<protein>
    <recommendedName>
        <fullName evidence="5">Putative pre-16S rRNA nuclease</fullName>
        <ecNumber evidence="5">3.1.-.-</ecNumber>
    </recommendedName>
</protein>
<sequence>MHFTANHTSINLALCGKKGAEHLIAAPCRVAEYYVVFGSSCRQSGGLVNLPEEKWPNQGRAAGIDFGTVRIGVALSDPSQTWVTPLETYTRRTPRLDAQYFQRLVASEALVGFVVGLPLHCDGQESQKSKEVRLFVTWLEQQTQLPVALFDERFTTAEARRLLNETQLSPQKRKAKLDGLAAHLILSHFLDSQKHFESQNESLD</sequence>
<keyword evidence="3 5" id="KW-0540">Nuclease</keyword>
<evidence type="ECO:0000256" key="5">
    <source>
        <dbReference type="HAMAP-Rule" id="MF_00651"/>
    </source>
</evidence>
<evidence type="ECO:0000256" key="1">
    <source>
        <dbReference type="ARBA" id="ARBA00022490"/>
    </source>
</evidence>
<comment type="subcellular location">
    <subcellularLocation>
        <location evidence="5">Cytoplasm</location>
    </subcellularLocation>
</comment>
<keyword evidence="1 5" id="KW-0963">Cytoplasm</keyword>
<comment type="similarity">
    <text evidence="5">Belongs to the YqgF HJR family.</text>
</comment>
<evidence type="ECO:0000313" key="7">
    <source>
        <dbReference type="EMBL" id="QDV23757.1"/>
    </source>
</evidence>
<dbReference type="Gene3D" id="3.30.420.140">
    <property type="entry name" value="YqgF/RNase H-like domain"/>
    <property type="match status" value="1"/>
</dbReference>
<dbReference type="EC" id="3.1.-.-" evidence="5"/>
<dbReference type="PANTHER" id="PTHR33317:SF4">
    <property type="entry name" value="POLYNUCLEOTIDYL TRANSFERASE, RIBONUCLEASE H-LIKE SUPERFAMILY PROTEIN"/>
    <property type="match status" value="1"/>
</dbReference>
<keyword evidence="4 5" id="KW-0378">Hydrolase</keyword>
<accession>A0A518G580</accession>
<dbReference type="SUPFAM" id="SSF53098">
    <property type="entry name" value="Ribonuclease H-like"/>
    <property type="match status" value="1"/>
</dbReference>
<dbReference type="EMBL" id="CP036298">
    <property type="protein sequence ID" value="QDV23757.1"/>
    <property type="molecule type" value="Genomic_DNA"/>
</dbReference>
<dbReference type="GO" id="GO:0004518">
    <property type="term" value="F:nuclease activity"/>
    <property type="evidence" value="ECO:0007669"/>
    <property type="project" value="UniProtKB-KW"/>
</dbReference>
<dbReference type="InterPro" id="IPR037027">
    <property type="entry name" value="YqgF/RNaseH-like_dom_sf"/>
</dbReference>